<dbReference type="Proteomes" id="UP000217736">
    <property type="component" value="Chromosome"/>
</dbReference>
<evidence type="ECO:0000313" key="2">
    <source>
        <dbReference type="EMBL" id="BAX94034.1"/>
    </source>
</evidence>
<dbReference type="EMBL" id="AP018164">
    <property type="protein sequence ID" value="BAX94034.1"/>
    <property type="molecule type" value="Genomic_DNA"/>
</dbReference>
<protein>
    <recommendedName>
        <fullName evidence="1">DUF2510 domain-containing protein</fullName>
    </recommendedName>
</protein>
<dbReference type="AlphaFoldDB" id="A0A1Z4EM04"/>
<evidence type="ECO:0000313" key="3">
    <source>
        <dbReference type="Proteomes" id="UP000217736"/>
    </source>
</evidence>
<dbReference type="KEGG" id="mshg:MSG_03908"/>
<keyword evidence="3" id="KW-1185">Reference proteome</keyword>
<reference evidence="3" key="1">
    <citation type="submission" date="2017-06" db="EMBL/GenBank/DDBJ databases">
        <title>Complete Genome Sequence of Mycobacterium shigaense.</title>
        <authorList>
            <person name="Fukano H."/>
            <person name="Yoshida M."/>
            <person name="Kazumi Y."/>
            <person name="Ogura Y."/>
            <person name="Mitarai S."/>
            <person name="Hayashi T."/>
            <person name="Hoshino Y."/>
        </authorList>
    </citation>
    <scope>NUCLEOTIDE SEQUENCE [LARGE SCALE GENOMIC DNA]</scope>
    <source>
        <strain evidence="3">UN-152</strain>
    </source>
</reference>
<proteinExistence type="predicted"/>
<name>A0A1Z4EM04_9MYCO</name>
<dbReference type="OrthoDB" id="4741687at2"/>
<sequence>MTAALPPAGWYRDPSGARAQRYFDGSEWTEHYAATLSAEQRSEILEEAISNHYPWARVESRSATQAVLFLGGGVSAAAHVVCALLTVVTCGLFGIIWLIVAATSPERRAYVAVDSFGNVTFN</sequence>
<gene>
    <name evidence="2" type="ORF">MSG_03908</name>
</gene>
<accession>A0A1Z4EM04</accession>
<organism evidence="2 3">
    <name type="scientific">Mycobacterium shigaense</name>
    <dbReference type="NCBI Taxonomy" id="722731"/>
    <lineage>
        <taxon>Bacteria</taxon>
        <taxon>Bacillati</taxon>
        <taxon>Actinomycetota</taxon>
        <taxon>Actinomycetes</taxon>
        <taxon>Mycobacteriales</taxon>
        <taxon>Mycobacteriaceae</taxon>
        <taxon>Mycobacterium</taxon>
        <taxon>Mycobacterium simiae complex</taxon>
    </lineage>
</organism>
<feature type="domain" description="DUF2510" evidence="1">
    <location>
        <begin position="8"/>
        <end position="36"/>
    </location>
</feature>
<dbReference type="InterPro" id="IPR018929">
    <property type="entry name" value="DUF2510"/>
</dbReference>
<evidence type="ECO:0000259" key="1">
    <source>
        <dbReference type="Pfam" id="PF10708"/>
    </source>
</evidence>
<dbReference type="Pfam" id="PF10708">
    <property type="entry name" value="DUF2510"/>
    <property type="match status" value="1"/>
</dbReference>
<dbReference type="RefSeq" id="WP_096442149.1">
    <property type="nucleotide sequence ID" value="NZ_AP018164.1"/>
</dbReference>